<comment type="caution">
    <text evidence="2">The sequence shown here is derived from an EMBL/GenBank/DDBJ whole genome shotgun (WGS) entry which is preliminary data.</text>
</comment>
<protein>
    <submittedName>
        <fullName evidence="2">Polymer-forming cytoskeletal protein</fullName>
    </submittedName>
</protein>
<keyword evidence="3" id="KW-1185">Reference proteome</keyword>
<sequence length="164" mass="16984">MTAVSPAYPTEDLHADVLVETSAEPNPPLAPVPSILRVAPVREASVLQPPASLTKADHSRGRIPAGVSFKGTITGTSGYVVQGRFEGTISLAGADLCIEQDADVDGKIEAQNAIIAGRVKGEIDCQKGCVTFGPTAQCSASLTYEQIVVERGAKLNAQLRTAGA</sequence>
<dbReference type="Proteomes" id="UP001596495">
    <property type="component" value="Unassembled WGS sequence"/>
</dbReference>
<comment type="similarity">
    <text evidence="1">Belongs to the bactofilin family.</text>
</comment>
<reference evidence="3" key="1">
    <citation type="journal article" date="2019" name="Int. J. Syst. Evol. Microbiol.">
        <title>The Global Catalogue of Microorganisms (GCM) 10K type strain sequencing project: providing services to taxonomists for standard genome sequencing and annotation.</title>
        <authorList>
            <consortium name="The Broad Institute Genomics Platform"/>
            <consortium name="The Broad Institute Genome Sequencing Center for Infectious Disease"/>
            <person name="Wu L."/>
            <person name="Ma J."/>
        </authorList>
    </citation>
    <scope>NUCLEOTIDE SEQUENCE [LARGE SCALE GENOMIC DNA]</scope>
    <source>
        <strain evidence="3">CCUG 54518</strain>
    </source>
</reference>
<evidence type="ECO:0000313" key="2">
    <source>
        <dbReference type="EMBL" id="MFC7436229.1"/>
    </source>
</evidence>
<dbReference type="PANTHER" id="PTHR35024">
    <property type="entry name" value="HYPOTHETICAL CYTOSOLIC PROTEIN"/>
    <property type="match status" value="1"/>
</dbReference>
<evidence type="ECO:0000256" key="1">
    <source>
        <dbReference type="ARBA" id="ARBA00044755"/>
    </source>
</evidence>
<dbReference type="RefSeq" id="WP_382259724.1">
    <property type="nucleotide sequence ID" value="NZ_JBHTBX010000015.1"/>
</dbReference>
<organism evidence="2 3">
    <name type="scientific">Hydrogenophaga bisanensis</name>
    <dbReference type="NCBI Taxonomy" id="439611"/>
    <lineage>
        <taxon>Bacteria</taxon>
        <taxon>Pseudomonadati</taxon>
        <taxon>Pseudomonadota</taxon>
        <taxon>Betaproteobacteria</taxon>
        <taxon>Burkholderiales</taxon>
        <taxon>Comamonadaceae</taxon>
        <taxon>Hydrogenophaga</taxon>
    </lineage>
</organism>
<dbReference type="Pfam" id="PF04519">
    <property type="entry name" value="Bactofilin"/>
    <property type="match status" value="1"/>
</dbReference>
<dbReference type="PANTHER" id="PTHR35024:SF4">
    <property type="entry name" value="POLYMER-FORMING CYTOSKELETAL PROTEIN"/>
    <property type="match status" value="1"/>
</dbReference>
<proteinExistence type="inferred from homology"/>
<evidence type="ECO:0000313" key="3">
    <source>
        <dbReference type="Proteomes" id="UP001596495"/>
    </source>
</evidence>
<accession>A0ABW2RE10</accession>
<name>A0ABW2RE10_9BURK</name>
<gene>
    <name evidence="2" type="ORF">ACFQNJ_17105</name>
</gene>
<dbReference type="EMBL" id="JBHTBX010000015">
    <property type="protein sequence ID" value="MFC7436229.1"/>
    <property type="molecule type" value="Genomic_DNA"/>
</dbReference>
<dbReference type="InterPro" id="IPR007607">
    <property type="entry name" value="BacA/B"/>
</dbReference>